<dbReference type="AlphaFoldDB" id="A0A3Q8D142"/>
<feature type="transmembrane region" description="Helical" evidence="1">
    <location>
        <begin position="62"/>
        <end position="82"/>
    </location>
</feature>
<evidence type="ECO:0000313" key="3">
    <source>
        <dbReference type="Proteomes" id="UP000324497"/>
    </source>
</evidence>
<protein>
    <submittedName>
        <fullName evidence="2">Uncharacterized protein</fullName>
    </submittedName>
</protein>
<dbReference type="RefSeq" id="WP_148127152.1">
    <property type="nucleotide sequence ID" value="NZ_CP018180.1"/>
</dbReference>
<keyword evidence="3" id="KW-1185">Reference proteome</keyword>
<dbReference type="EMBL" id="CP018180">
    <property type="protein sequence ID" value="AUJ32912.1"/>
    <property type="molecule type" value="Genomic_DNA"/>
</dbReference>
<keyword evidence="1" id="KW-1133">Transmembrane helix</keyword>
<organism evidence="2 3">
    <name type="scientific">Liquorilactobacillus nagelii</name>
    <dbReference type="NCBI Taxonomy" id="82688"/>
    <lineage>
        <taxon>Bacteria</taxon>
        <taxon>Bacillati</taxon>
        <taxon>Bacillota</taxon>
        <taxon>Bacilli</taxon>
        <taxon>Lactobacillales</taxon>
        <taxon>Lactobacillaceae</taxon>
        <taxon>Liquorilactobacillus</taxon>
    </lineage>
</organism>
<keyword evidence="1" id="KW-0472">Membrane</keyword>
<feature type="transmembrane region" description="Helical" evidence="1">
    <location>
        <begin position="197"/>
        <end position="218"/>
    </location>
</feature>
<keyword evidence="1" id="KW-0812">Transmembrane</keyword>
<feature type="transmembrane region" description="Helical" evidence="1">
    <location>
        <begin position="238"/>
        <end position="261"/>
    </location>
</feature>
<feature type="transmembrane region" description="Helical" evidence="1">
    <location>
        <begin position="12"/>
        <end position="33"/>
    </location>
</feature>
<evidence type="ECO:0000313" key="2">
    <source>
        <dbReference type="EMBL" id="AUJ32912.1"/>
    </source>
</evidence>
<feature type="transmembrane region" description="Helical" evidence="1">
    <location>
        <begin position="103"/>
        <end position="125"/>
    </location>
</feature>
<evidence type="ECO:0000256" key="1">
    <source>
        <dbReference type="SAM" id="Phobius"/>
    </source>
</evidence>
<dbReference type="Proteomes" id="UP000324497">
    <property type="component" value="Chromosome"/>
</dbReference>
<accession>A0A3Q8D142</accession>
<gene>
    <name evidence="2" type="ORF">BSQ50_10400</name>
</gene>
<sequence length="267" mass="30737">MRYYFKRVNDFRYYYGFLLGLLIIFLHIVFSVIPTREYLNINTVFLFTPYTKWITFDTNGTYSILFVLALPLFCSLGLNQLVYDDLKSGFWHYKLPHSSIVRYALETSFLSFLNGFVVCTALLSIDLGITFLLLPNIIPNFILNSNTAVLPDFTYFSKLYYTHPLYLFVFYIILSGFIAGLFSLFSGMLSFYIHKKFAVISTGFVVGFVISVLATVFFNQIYSPLLLIIGFSPVYNPPITLVVLMYFVILAIVEMIFVLGVRKNAIL</sequence>
<name>A0A3Q8D142_9LACO</name>
<reference evidence="2 3" key="1">
    <citation type="submission" date="2016-11" db="EMBL/GenBank/DDBJ databases">
        <title>Interaction between Lactobacillus species and yeast in water kefir.</title>
        <authorList>
            <person name="Behr J."/>
            <person name="Xu D."/>
            <person name="Vogel R.F."/>
        </authorList>
    </citation>
    <scope>NUCLEOTIDE SEQUENCE [LARGE SCALE GENOMIC DNA]</scope>
    <source>
        <strain evidence="2 3">TMW 1.1827</strain>
    </source>
</reference>
<feature type="transmembrane region" description="Helical" evidence="1">
    <location>
        <begin position="165"/>
        <end position="185"/>
    </location>
</feature>
<proteinExistence type="predicted"/>
<dbReference type="KEGG" id="lng:BSQ50_10400"/>